<keyword evidence="7" id="KW-1185">Reference proteome</keyword>
<sequence length="888" mass="97639">MTRFLPLSIFLLTSSAAQAQVQQTDQTTTAPDSLPAARPGLILDPVIWERTSLPAFTTIQPLLSRVAGVQVTPFSGAPGAWATVRIRGATNLTGNSQPLYVVDGVPVYNTDATPEKWSGMESFFTVNSPTATWSLNTPTPHTPNANPLLDMPMEDVAQITVLRGAAATARYGMQGSNGVILITTKTANDLHFEDQPCVRVRYSGWGGVQQVRQRYDLLSARQYADLVNYVSTSAGRAAPYSAADLGNLGTIDWQDELFRPAGIQSHNLSLDGLVNKTRYYVAADYLDQAGVIVKSGLRRYSLRLNLDQQLTRKLSVGLRASASQADQHHAGAEFDAGSLVQGFLFGIPALPARDPYNLQYQPTPRRNLDENSGTARTRRRLTQLSATYQFSNDLSLSARGSREQLEGEALTYAPKDYNTTGQHLVESATSTTTTRNWVVDAALRYQHTFGARHAVGVALNYLRQQDQKELNHREYSRMRNYYFRLEEKRLAIHSPSAVVGYTFAGRYEVQASMRTEFASGKAADDKKVWLPGAELSWHLHKENFLAAAESLTDLTLWVGSGKTSSFFTPDRTTHHDAGLRAGLLHGRLTLEVAAYQRRTAHAQAVFPFTVTTNTGYGTLYASPDITLRNRGLELTASSRWQAGPLTGNTQLAAASTHTIVETIDVSRPFSGRIPGNLQEGQPMGRFYVADQNGTYPAGTPSAGQRRFRDVNHDGQITYLDNYYDGQGLPRYSLNLTQQLRFKRLQLVAQFDGLFGYQLLNSPLLMLDSPAATRNSTTRALSYWTPTNQNTLVPSAGTNRGPYDTTSRAELESGSHLRLSQLTLSFEVVNTGKRQASVWVGGQNLFVTGPYRGFDPNVSSGGAAPYYAGQDATVYPVARVWQLGVRGQF</sequence>
<dbReference type="InterPro" id="IPR023997">
    <property type="entry name" value="TonB-dep_OMP_SusC/RagA_CS"/>
</dbReference>
<evidence type="ECO:0000256" key="1">
    <source>
        <dbReference type="ARBA" id="ARBA00004442"/>
    </source>
</evidence>
<protein>
    <submittedName>
        <fullName evidence="6">TonB-dependent receptor plug domain-containing protein</fullName>
    </submittedName>
</protein>
<dbReference type="Gene3D" id="2.40.170.20">
    <property type="entry name" value="TonB-dependent receptor, beta-barrel domain"/>
    <property type="match status" value="1"/>
</dbReference>
<feature type="signal peptide" evidence="4">
    <location>
        <begin position="1"/>
        <end position="19"/>
    </location>
</feature>
<comment type="caution">
    <text evidence="6">The sequence shown here is derived from an EMBL/GenBank/DDBJ whole genome shotgun (WGS) entry which is preliminary data.</text>
</comment>
<comment type="subcellular location">
    <subcellularLocation>
        <location evidence="1">Cell outer membrane</location>
    </subcellularLocation>
</comment>
<dbReference type="InterPro" id="IPR037066">
    <property type="entry name" value="Plug_dom_sf"/>
</dbReference>
<gene>
    <name evidence="6" type="ORF">LGH74_01720</name>
</gene>
<evidence type="ECO:0000259" key="5">
    <source>
        <dbReference type="Pfam" id="PF07715"/>
    </source>
</evidence>
<evidence type="ECO:0000256" key="4">
    <source>
        <dbReference type="SAM" id="SignalP"/>
    </source>
</evidence>
<proteinExistence type="predicted"/>
<evidence type="ECO:0000256" key="3">
    <source>
        <dbReference type="ARBA" id="ARBA00023237"/>
    </source>
</evidence>
<keyword evidence="3" id="KW-0998">Cell outer membrane</keyword>
<evidence type="ECO:0000313" key="6">
    <source>
        <dbReference type="EMBL" id="MCB2406683.1"/>
    </source>
</evidence>
<evidence type="ECO:0000313" key="7">
    <source>
        <dbReference type="Proteomes" id="UP001165296"/>
    </source>
</evidence>
<accession>A0ABS8AM19</accession>
<organism evidence="6 7">
    <name type="scientific">Hymenobacter lucidus</name>
    <dbReference type="NCBI Taxonomy" id="2880930"/>
    <lineage>
        <taxon>Bacteria</taxon>
        <taxon>Pseudomonadati</taxon>
        <taxon>Bacteroidota</taxon>
        <taxon>Cytophagia</taxon>
        <taxon>Cytophagales</taxon>
        <taxon>Hymenobacteraceae</taxon>
        <taxon>Hymenobacter</taxon>
    </lineage>
</organism>
<dbReference type="RefSeq" id="WP_226170941.1">
    <property type="nucleotide sequence ID" value="NZ_JAJADR010000001.1"/>
</dbReference>
<evidence type="ECO:0000256" key="2">
    <source>
        <dbReference type="ARBA" id="ARBA00023136"/>
    </source>
</evidence>
<reference evidence="6" key="1">
    <citation type="submission" date="2021-10" db="EMBL/GenBank/DDBJ databases">
        <authorList>
            <person name="Dean J.D."/>
            <person name="Kim M.K."/>
            <person name="Newey C.N."/>
            <person name="Stoker T.S."/>
            <person name="Thompson D.W."/>
            <person name="Grose J.H."/>
        </authorList>
    </citation>
    <scope>NUCLEOTIDE SEQUENCE</scope>
    <source>
        <strain evidence="6">BT178</strain>
    </source>
</reference>
<dbReference type="InterPro" id="IPR012910">
    <property type="entry name" value="Plug_dom"/>
</dbReference>
<dbReference type="EMBL" id="JAJADR010000001">
    <property type="protein sequence ID" value="MCB2406683.1"/>
    <property type="molecule type" value="Genomic_DNA"/>
</dbReference>
<keyword evidence="4" id="KW-0732">Signal</keyword>
<dbReference type="InterPro" id="IPR036942">
    <property type="entry name" value="Beta-barrel_TonB_sf"/>
</dbReference>
<dbReference type="Gene3D" id="2.170.130.10">
    <property type="entry name" value="TonB-dependent receptor, plug domain"/>
    <property type="match status" value="1"/>
</dbReference>
<feature type="chain" id="PRO_5045960067" evidence="4">
    <location>
        <begin position="20"/>
        <end position="888"/>
    </location>
</feature>
<dbReference type="NCBIfam" id="TIGR04057">
    <property type="entry name" value="SusC_RagA_signa"/>
    <property type="match status" value="1"/>
</dbReference>
<dbReference type="SUPFAM" id="SSF56935">
    <property type="entry name" value="Porins"/>
    <property type="match status" value="1"/>
</dbReference>
<keyword evidence="2" id="KW-0472">Membrane</keyword>
<dbReference type="Proteomes" id="UP001165296">
    <property type="component" value="Unassembled WGS sequence"/>
</dbReference>
<dbReference type="Pfam" id="PF07715">
    <property type="entry name" value="Plug"/>
    <property type="match status" value="1"/>
</dbReference>
<name>A0ABS8AM19_9BACT</name>
<keyword evidence="6" id="KW-0675">Receptor</keyword>
<feature type="domain" description="TonB-dependent receptor plug" evidence="5">
    <location>
        <begin position="56"/>
        <end position="179"/>
    </location>
</feature>